<feature type="region of interest" description="Disordered" evidence="1">
    <location>
        <begin position="473"/>
        <end position="493"/>
    </location>
</feature>
<organism evidence="2 3">
    <name type="scientific">Phomopsis amygdali</name>
    <name type="common">Fusicoccum amygdali</name>
    <dbReference type="NCBI Taxonomy" id="1214568"/>
    <lineage>
        <taxon>Eukaryota</taxon>
        <taxon>Fungi</taxon>
        <taxon>Dikarya</taxon>
        <taxon>Ascomycota</taxon>
        <taxon>Pezizomycotina</taxon>
        <taxon>Sordariomycetes</taxon>
        <taxon>Sordariomycetidae</taxon>
        <taxon>Diaporthales</taxon>
        <taxon>Diaporthaceae</taxon>
        <taxon>Diaporthe</taxon>
    </lineage>
</organism>
<protein>
    <submittedName>
        <fullName evidence="2">Uncharacterized protein</fullName>
    </submittedName>
</protein>
<sequence>MRYDDWDVLLFPSGRDDRVPLKEFKVNCHVVPDADFSHSRTTFGVPVMTCFVPGLQPGAPFHISIHCWGRPKPSQYTQNYSKHPELVTFEARIFIDGRMVASTMLQPFGAWPHLIASTCQMTKQGELEQLKFPSFRRELLFQNHWNPSDDLGRIKVLVSEGFPRDSPSNPIERVKNVVAFAFQHAPLEILENNGIAWPNPQMWRRPQNNPAVPVPTFYPDDGADSHLHSPRRRPLAGQGMPTISTALADPSSAAVTLDAFPAGRSMLQKNSTSSASSFLDPFNEAAYQEWINSLGLSHQQPQSDASIIWPSAIVQSGNKSGNEPIMSIMPDYLSSAARHGTTADQMHLSGPSLDEDTQMDILKVPANTPTALIGADHTGSGQFTCNIPNSATSEFAHSLTHSLLNQPHPLPPAQQFVPPHQIQLPASEVKSRKENRHLNNASSAGSPSTNPSPSIEAQIRKFSTTNTAFGVIGNDRADSSGSCSGPSFSRRASAGEFGRDITNTASPNQTYAGVAAFGTTPGSGSEKGTKRSRNFTPASAKAIDEEDEPRRPSPRIRVATTFPLDVEPHDEAEK</sequence>
<gene>
    <name evidence="2" type="ORF">N8I77_005194</name>
</gene>
<dbReference type="Proteomes" id="UP001265746">
    <property type="component" value="Unassembled WGS sequence"/>
</dbReference>
<comment type="caution">
    <text evidence="2">The sequence shown here is derived from an EMBL/GenBank/DDBJ whole genome shotgun (WGS) entry which is preliminary data.</text>
</comment>
<keyword evidence="3" id="KW-1185">Reference proteome</keyword>
<reference evidence="2" key="1">
    <citation type="submission" date="2023-06" db="EMBL/GenBank/DDBJ databases">
        <authorList>
            <person name="Noh H."/>
        </authorList>
    </citation>
    <scope>NUCLEOTIDE SEQUENCE</scope>
    <source>
        <strain evidence="2">DUCC20226</strain>
    </source>
</reference>
<proteinExistence type="predicted"/>
<dbReference type="AlphaFoldDB" id="A0AAD9W7V4"/>
<feature type="compositionally biased region" description="Polar residues" evidence="1">
    <location>
        <begin position="438"/>
        <end position="454"/>
    </location>
</feature>
<evidence type="ECO:0000313" key="3">
    <source>
        <dbReference type="Proteomes" id="UP001265746"/>
    </source>
</evidence>
<name>A0AAD9W7V4_PHOAM</name>
<feature type="region of interest" description="Disordered" evidence="1">
    <location>
        <begin position="431"/>
        <end position="454"/>
    </location>
</feature>
<dbReference type="EMBL" id="JAUJFL010000002">
    <property type="protein sequence ID" value="KAK2611875.1"/>
    <property type="molecule type" value="Genomic_DNA"/>
</dbReference>
<evidence type="ECO:0000313" key="2">
    <source>
        <dbReference type="EMBL" id="KAK2611875.1"/>
    </source>
</evidence>
<feature type="compositionally biased region" description="Low complexity" evidence="1">
    <location>
        <begin position="479"/>
        <end position="489"/>
    </location>
</feature>
<feature type="region of interest" description="Disordered" evidence="1">
    <location>
        <begin position="512"/>
        <end position="574"/>
    </location>
</feature>
<accession>A0AAD9W7V4</accession>
<evidence type="ECO:0000256" key="1">
    <source>
        <dbReference type="SAM" id="MobiDB-lite"/>
    </source>
</evidence>